<feature type="domain" description="ABC transporter" evidence="5">
    <location>
        <begin position="179"/>
        <end position="430"/>
    </location>
</feature>
<comment type="caution">
    <text evidence="6">The sequence shown here is derived from an EMBL/GenBank/DDBJ whole genome shotgun (WGS) entry which is preliminary data.</text>
</comment>
<keyword evidence="7" id="KW-1185">Reference proteome</keyword>
<evidence type="ECO:0000259" key="5">
    <source>
        <dbReference type="PROSITE" id="PS50893"/>
    </source>
</evidence>
<dbReference type="InterPro" id="IPR027417">
    <property type="entry name" value="P-loop_NTPase"/>
</dbReference>
<evidence type="ECO:0000313" key="7">
    <source>
        <dbReference type="Proteomes" id="UP001211065"/>
    </source>
</evidence>
<evidence type="ECO:0000256" key="3">
    <source>
        <dbReference type="ARBA" id="ARBA00022840"/>
    </source>
</evidence>
<dbReference type="PROSITE" id="PS50893">
    <property type="entry name" value="ABC_TRANSPORTER_2"/>
    <property type="match status" value="2"/>
</dbReference>
<proteinExistence type="predicted"/>
<dbReference type="Proteomes" id="UP001211065">
    <property type="component" value="Unassembled WGS sequence"/>
</dbReference>
<sequence>MSKSKDIRKLFKEYKLEEDLLSYIMSYFEDESNDFTDEGLREFLCPMLSESVDDDGVKNLVKKICNLTTNNNDNSNAFETRKLEGGVLNMKVGEDIASLLKIDPAVKSVDIRFTAGRTGKSIVDQKKLRQAEERLVKKREQRGDWLDADGIPIWNPDIKPDIIVNQAKVRDLDSKSKDIKIENFDLNFAGKKILQNATLALNYGRRYGIVGKNGIGKSTLLRAIAHKDLYVSPHIKILHVEQEAGGGMETSAIQSVLDADLELQALLKEEEKLNKLLSSEKSSAIEAGKASNRLKEIYQKLEELEADKAESRASAILNGLGFSPEQQKAGTGTFSGGWRMRLALARALFCNPDLLLADEVTNYLDFPAVVWLENYFQNWKGTILIVSHDRSFLDAVATDIIHFKTEGLEAYKCNFTTFVATRAEKRKNQLREYESQLQYRQHLQAFIDRWRYNANRAAQAQSKIKILEKLPPLVPPSKDDMDGLGEGEVSVYFKFQEPEKISPPILQMSDVVFGYTKERIILNKISFDIQMDSKVAIVGPNGAGKSTLIHLLVGDISPNSGICHRHGRLRIALFSQHHVDQLDLSKSSVGFLQGRFPGKVEEEYRRFLGRYGLTGTTALQPIGTLSGGQKSRVVFAWMAMLNPHILVLDEPTNHLDMDSIDALSVALKEFKGGILIVSHDQRFLDTVCNEVWVCQGGKLDKFEGKHGNTDGVVSQYKKSLLEGNI</sequence>
<dbReference type="Pfam" id="PF00005">
    <property type="entry name" value="ABC_tran"/>
    <property type="match status" value="2"/>
</dbReference>
<name>A0AAD5U0S9_9FUNG</name>
<dbReference type="InterPro" id="IPR017871">
    <property type="entry name" value="ABC_transporter-like_CS"/>
</dbReference>
<dbReference type="FunFam" id="3.40.50.300:FF:000104">
    <property type="entry name" value="ATP-binding cassette sub-family F member 3"/>
    <property type="match status" value="1"/>
</dbReference>
<evidence type="ECO:0000256" key="1">
    <source>
        <dbReference type="ARBA" id="ARBA00022737"/>
    </source>
</evidence>
<dbReference type="PANTHER" id="PTHR19211">
    <property type="entry name" value="ATP-BINDING TRANSPORT PROTEIN-RELATED"/>
    <property type="match status" value="1"/>
</dbReference>
<keyword evidence="4" id="KW-0175">Coiled coil</keyword>
<accession>A0AAD5U0S9</accession>
<dbReference type="Pfam" id="PF12848">
    <property type="entry name" value="ABC_tran_Xtn"/>
    <property type="match status" value="1"/>
</dbReference>
<keyword evidence="3" id="KW-0067">ATP-binding</keyword>
<dbReference type="GO" id="GO:0016887">
    <property type="term" value="F:ATP hydrolysis activity"/>
    <property type="evidence" value="ECO:0007669"/>
    <property type="project" value="InterPro"/>
</dbReference>
<dbReference type="PROSITE" id="PS00211">
    <property type="entry name" value="ABC_TRANSPORTER_1"/>
    <property type="match status" value="1"/>
</dbReference>
<dbReference type="InterPro" id="IPR003439">
    <property type="entry name" value="ABC_transporter-like_ATP-bd"/>
</dbReference>
<dbReference type="InterPro" id="IPR003593">
    <property type="entry name" value="AAA+_ATPase"/>
</dbReference>
<dbReference type="SMART" id="SM00382">
    <property type="entry name" value="AAA"/>
    <property type="match status" value="2"/>
</dbReference>
<dbReference type="CDD" id="cd03221">
    <property type="entry name" value="ABCF_EF-3"/>
    <property type="match status" value="2"/>
</dbReference>
<evidence type="ECO:0000313" key="6">
    <source>
        <dbReference type="EMBL" id="KAJ3218346.1"/>
    </source>
</evidence>
<dbReference type="SUPFAM" id="SSF52540">
    <property type="entry name" value="P-loop containing nucleoside triphosphate hydrolases"/>
    <property type="match status" value="2"/>
</dbReference>
<dbReference type="PANTHER" id="PTHR19211:SF117">
    <property type="entry name" value="ATP-BINDING CASSETTE SUB-FAMILY F MEMBER 3"/>
    <property type="match status" value="1"/>
</dbReference>
<dbReference type="EMBL" id="JADGJW010000385">
    <property type="protein sequence ID" value="KAJ3218346.1"/>
    <property type="molecule type" value="Genomic_DNA"/>
</dbReference>
<keyword evidence="1" id="KW-0677">Repeat</keyword>
<gene>
    <name evidence="6" type="ORF">HK099_005100</name>
</gene>
<feature type="domain" description="ABC transporter" evidence="5">
    <location>
        <begin position="506"/>
        <end position="721"/>
    </location>
</feature>
<evidence type="ECO:0000256" key="4">
    <source>
        <dbReference type="SAM" id="Coils"/>
    </source>
</evidence>
<dbReference type="GO" id="GO:0005524">
    <property type="term" value="F:ATP binding"/>
    <property type="evidence" value="ECO:0007669"/>
    <property type="project" value="UniProtKB-KW"/>
</dbReference>
<dbReference type="AlphaFoldDB" id="A0AAD5U0S9"/>
<reference evidence="6" key="1">
    <citation type="submission" date="2020-05" db="EMBL/GenBank/DDBJ databases">
        <title>Phylogenomic resolution of chytrid fungi.</title>
        <authorList>
            <person name="Stajich J.E."/>
            <person name="Amses K."/>
            <person name="Simmons R."/>
            <person name="Seto K."/>
            <person name="Myers J."/>
            <person name="Bonds A."/>
            <person name="Quandt C.A."/>
            <person name="Barry K."/>
            <person name="Liu P."/>
            <person name="Grigoriev I."/>
            <person name="Longcore J.E."/>
            <person name="James T.Y."/>
        </authorList>
    </citation>
    <scope>NUCLEOTIDE SEQUENCE</scope>
    <source>
        <strain evidence="6">JEL0476</strain>
    </source>
</reference>
<organism evidence="6 7">
    <name type="scientific">Clydaea vesicula</name>
    <dbReference type="NCBI Taxonomy" id="447962"/>
    <lineage>
        <taxon>Eukaryota</taxon>
        <taxon>Fungi</taxon>
        <taxon>Fungi incertae sedis</taxon>
        <taxon>Chytridiomycota</taxon>
        <taxon>Chytridiomycota incertae sedis</taxon>
        <taxon>Chytridiomycetes</taxon>
        <taxon>Lobulomycetales</taxon>
        <taxon>Lobulomycetaceae</taxon>
        <taxon>Clydaea</taxon>
    </lineage>
</organism>
<feature type="coiled-coil region" evidence="4">
    <location>
        <begin position="287"/>
        <end position="314"/>
    </location>
</feature>
<dbReference type="InterPro" id="IPR032781">
    <property type="entry name" value="ABC_tran_Xtn"/>
</dbReference>
<dbReference type="InterPro" id="IPR050611">
    <property type="entry name" value="ABCF"/>
</dbReference>
<evidence type="ECO:0000256" key="2">
    <source>
        <dbReference type="ARBA" id="ARBA00022741"/>
    </source>
</evidence>
<dbReference type="FunFam" id="3.40.50.300:FF:000011">
    <property type="entry name" value="Putative ABC transporter ATP-binding component"/>
    <property type="match status" value="1"/>
</dbReference>
<keyword evidence="2" id="KW-0547">Nucleotide-binding</keyword>
<protein>
    <recommendedName>
        <fullName evidence="5">ABC transporter domain-containing protein</fullName>
    </recommendedName>
</protein>
<dbReference type="Gene3D" id="3.40.50.300">
    <property type="entry name" value="P-loop containing nucleotide triphosphate hydrolases"/>
    <property type="match status" value="2"/>
</dbReference>